<protein>
    <submittedName>
        <fullName evidence="1">1707_t:CDS:1</fullName>
    </submittedName>
</protein>
<gene>
    <name evidence="1" type="ORF">ACOLOM_LOCUS489</name>
</gene>
<sequence length="356" mass="40673">MNISEIVVSVANVSDSIVENLNNEVERTVTCDSTPSDNINKSPEDFNSVTQPYNSTASETSATNIPKFSHSDSNEISTQYETSKIGKKIGEPSIKQNHVGEISETLYPEKVTSGDNSSIDEASQHLAQLCDKAFDAEDRTNRANHMEILCWSLYGKDFRIQLNRIIENSRGTIGEKKVRSLLYDSITEQLNLLRKQRSQELGLQLRDISRDSLRKKTQKAEKVYKFFEKVGHDKIKYIKSYSATSISELTDEQIQEVIDYHSNLEESEIRSFALSPDDKKSYDGDTNDNGDFDVNQLLVENFFDDDSQNTEYLALVWNENALHLIGNWIFFSSITKSREIMHWIDRVSDCYEPESK</sequence>
<dbReference type="EMBL" id="CAJVPT010000511">
    <property type="protein sequence ID" value="CAG8445589.1"/>
    <property type="molecule type" value="Genomic_DNA"/>
</dbReference>
<accession>A0ACA9K0X2</accession>
<proteinExistence type="predicted"/>
<evidence type="ECO:0000313" key="1">
    <source>
        <dbReference type="EMBL" id="CAG8445589.1"/>
    </source>
</evidence>
<name>A0ACA9K0X2_9GLOM</name>
<reference evidence="1" key="1">
    <citation type="submission" date="2021-06" db="EMBL/GenBank/DDBJ databases">
        <authorList>
            <person name="Kallberg Y."/>
            <person name="Tangrot J."/>
            <person name="Rosling A."/>
        </authorList>
    </citation>
    <scope>NUCLEOTIDE SEQUENCE</scope>
    <source>
        <strain evidence="1">CL356</strain>
    </source>
</reference>
<keyword evidence="2" id="KW-1185">Reference proteome</keyword>
<comment type="caution">
    <text evidence="1">The sequence shown here is derived from an EMBL/GenBank/DDBJ whole genome shotgun (WGS) entry which is preliminary data.</text>
</comment>
<evidence type="ECO:0000313" key="2">
    <source>
        <dbReference type="Proteomes" id="UP000789525"/>
    </source>
</evidence>
<organism evidence="1 2">
    <name type="scientific">Acaulospora colombiana</name>
    <dbReference type="NCBI Taxonomy" id="27376"/>
    <lineage>
        <taxon>Eukaryota</taxon>
        <taxon>Fungi</taxon>
        <taxon>Fungi incertae sedis</taxon>
        <taxon>Mucoromycota</taxon>
        <taxon>Glomeromycotina</taxon>
        <taxon>Glomeromycetes</taxon>
        <taxon>Diversisporales</taxon>
        <taxon>Acaulosporaceae</taxon>
        <taxon>Acaulospora</taxon>
    </lineage>
</organism>
<dbReference type="Proteomes" id="UP000789525">
    <property type="component" value="Unassembled WGS sequence"/>
</dbReference>